<evidence type="ECO:0000256" key="4">
    <source>
        <dbReference type="ARBA" id="ARBA00023125"/>
    </source>
</evidence>
<evidence type="ECO:0000313" key="10">
    <source>
        <dbReference type="Proteomes" id="UP000275385"/>
    </source>
</evidence>
<dbReference type="CDD" id="cd00067">
    <property type="entry name" value="GAL4"/>
    <property type="match status" value="1"/>
</dbReference>
<dbReference type="OrthoDB" id="4236860at2759"/>
<keyword evidence="5" id="KW-0804">Transcription</keyword>
<keyword evidence="4" id="KW-0238">DNA-binding</keyword>
<dbReference type="GO" id="GO:0000978">
    <property type="term" value="F:RNA polymerase II cis-regulatory region sequence-specific DNA binding"/>
    <property type="evidence" value="ECO:0007669"/>
    <property type="project" value="TreeGrafter"/>
</dbReference>
<protein>
    <recommendedName>
        <fullName evidence="8">Zn(2)-C6 fungal-type domain-containing protein</fullName>
    </recommendedName>
</protein>
<dbReference type="STRING" id="177199.A0A420Y1N5"/>
<keyword evidence="1" id="KW-0479">Metal-binding</keyword>
<keyword evidence="3" id="KW-0805">Transcription regulation</keyword>
<evidence type="ECO:0000259" key="8">
    <source>
        <dbReference type="PROSITE" id="PS50048"/>
    </source>
</evidence>
<dbReference type="PROSITE" id="PS50048">
    <property type="entry name" value="ZN2_CY6_FUNGAL_2"/>
    <property type="match status" value="1"/>
</dbReference>
<dbReference type="AlphaFoldDB" id="A0A420Y1N5"/>
<evidence type="ECO:0000256" key="6">
    <source>
        <dbReference type="ARBA" id="ARBA00023242"/>
    </source>
</evidence>
<feature type="region of interest" description="Disordered" evidence="7">
    <location>
        <begin position="1"/>
        <end position="28"/>
    </location>
</feature>
<proteinExistence type="predicted"/>
<dbReference type="Gene3D" id="4.10.240.10">
    <property type="entry name" value="Zn(2)-C6 fungal-type DNA-binding domain"/>
    <property type="match status" value="1"/>
</dbReference>
<evidence type="ECO:0000256" key="3">
    <source>
        <dbReference type="ARBA" id="ARBA00023015"/>
    </source>
</evidence>
<dbReference type="CDD" id="cd12148">
    <property type="entry name" value="fungal_TF_MHR"/>
    <property type="match status" value="1"/>
</dbReference>
<dbReference type="GO" id="GO:0005634">
    <property type="term" value="C:nucleus"/>
    <property type="evidence" value="ECO:0007669"/>
    <property type="project" value="TreeGrafter"/>
</dbReference>
<dbReference type="InterPro" id="IPR036864">
    <property type="entry name" value="Zn2-C6_fun-type_DNA-bd_sf"/>
</dbReference>
<keyword evidence="6" id="KW-0539">Nucleus</keyword>
<sequence length="740" mass="83679">MESLNEPVPAEHGQSASPSHAGMKQRLQHRKRLRLSCGECRSKKLSCNRELPCQRCIRSGRPEKCSFETGTTKPPLGAGLPVASTTHKVQPEAQDENSQHEIQALRAEVSHLKALLSKTRLGDDVTESLTETATLHDMDAITPPRVSTNQQMDSSVPADLPERTSEVELWSRSPRSYYRQHSLFQFFFEVPELFSFIKETSNEWFKPRGISLSKGKLGRDISIADSSPAAASTLDDLLPAKAATDALVSFYLDQLEHIHRIVHIPTFKREYAQFWAPGRARYPAMTALVLAMISISTCVSSSKSDSMPLASTYQNMPLRWTSACEDWLRHQGSKARKLVFYQVYCLVYLSKRMNGLTKKSYWLETGSLIQKAVLDGLHLDSPSDFPYMIQMKRRIWCVVRELDLQTSFEYQLPTLLHNLETDVAPPANLDDDDFDETCKELPTSKSSDQYTCTSYQSLSARSWELRREISRRLFGTGKPKVLPYEDVLRYTHDLTCAIDRLPSWSEENSKHALVSAFLRFQLQECILALHRPYIGRRDTRFWLSETTTYHQSRDILLCNSKLVARGIEGLPQLRADVLLATLSVTRMMMLQPKGATSLTMFDTESMIDLLERCLPLTEEPYLRCFYGEPWCPLTMYGAIMLLKIQVGQESYQSAKSACAQRFIGLYYKHFRRQATPLPQAGHPLGGEALGHVGGDVAVQGLSTPETLVSPTSAWLDSTYPDFDFDSFVLDMDWHGAAAPL</sequence>
<dbReference type="GO" id="GO:0008270">
    <property type="term" value="F:zinc ion binding"/>
    <property type="evidence" value="ECO:0007669"/>
    <property type="project" value="InterPro"/>
</dbReference>
<dbReference type="Pfam" id="PF04082">
    <property type="entry name" value="Fungal_trans"/>
    <property type="match status" value="1"/>
</dbReference>
<dbReference type="Proteomes" id="UP000275385">
    <property type="component" value="Unassembled WGS sequence"/>
</dbReference>
<dbReference type="InterPro" id="IPR051430">
    <property type="entry name" value="Fungal_TF_Env_Response"/>
</dbReference>
<evidence type="ECO:0000256" key="5">
    <source>
        <dbReference type="ARBA" id="ARBA00023163"/>
    </source>
</evidence>
<organism evidence="9 10">
    <name type="scientific">Coniochaeta pulveracea</name>
    <dbReference type="NCBI Taxonomy" id="177199"/>
    <lineage>
        <taxon>Eukaryota</taxon>
        <taxon>Fungi</taxon>
        <taxon>Dikarya</taxon>
        <taxon>Ascomycota</taxon>
        <taxon>Pezizomycotina</taxon>
        <taxon>Sordariomycetes</taxon>
        <taxon>Sordariomycetidae</taxon>
        <taxon>Coniochaetales</taxon>
        <taxon>Coniochaetaceae</taxon>
        <taxon>Coniochaeta</taxon>
    </lineage>
</organism>
<name>A0A420Y1N5_9PEZI</name>
<evidence type="ECO:0000256" key="7">
    <source>
        <dbReference type="SAM" id="MobiDB-lite"/>
    </source>
</evidence>
<dbReference type="InterPro" id="IPR007219">
    <property type="entry name" value="XnlR_reg_dom"/>
</dbReference>
<evidence type="ECO:0000256" key="2">
    <source>
        <dbReference type="ARBA" id="ARBA00022833"/>
    </source>
</evidence>
<keyword evidence="2" id="KW-0862">Zinc</keyword>
<dbReference type="PANTHER" id="PTHR31944">
    <property type="entry name" value="HEME-RESPONSIVE ZINC FINGER TRANSCRIPTION FACTOR HAP1"/>
    <property type="match status" value="1"/>
</dbReference>
<feature type="domain" description="Zn(2)-C6 fungal-type" evidence="8">
    <location>
        <begin position="36"/>
        <end position="67"/>
    </location>
</feature>
<dbReference type="SMART" id="SM00066">
    <property type="entry name" value="GAL4"/>
    <property type="match status" value="1"/>
</dbReference>
<evidence type="ECO:0000256" key="1">
    <source>
        <dbReference type="ARBA" id="ARBA00022723"/>
    </source>
</evidence>
<dbReference type="PANTHER" id="PTHR31944:SF130">
    <property type="entry name" value="ZN(II)2CYS6 TRANSCRIPTION FACTO (EUROFUNG)"/>
    <property type="match status" value="1"/>
</dbReference>
<dbReference type="GO" id="GO:0001228">
    <property type="term" value="F:DNA-binding transcription activator activity, RNA polymerase II-specific"/>
    <property type="evidence" value="ECO:0007669"/>
    <property type="project" value="TreeGrafter"/>
</dbReference>
<dbReference type="SMART" id="SM00906">
    <property type="entry name" value="Fungal_trans"/>
    <property type="match status" value="1"/>
</dbReference>
<evidence type="ECO:0000313" key="9">
    <source>
        <dbReference type="EMBL" id="RKU41822.1"/>
    </source>
</evidence>
<dbReference type="GO" id="GO:0006351">
    <property type="term" value="P:DNA-templated transcription"/>
    <property type="evidence" value="ECO:0007669"/>
    <property type="project" value="InterPro"/>
</dbReference>
<dbReference type="SUPFAM" id="SSF57701">
    <property type="entry name" value="Zn2/Cys6 DNA-binding domain"/>
    <property type="match status" value="1"/>
</dbReference>
<comment type="caution">
    <text evidence="9">The sequence shown here is derived from an EMBL/GenBank/DDBJ whole genome shotgun (WGS) entry which is preliminary data.</text>
</comment>
<dbReference type="EMBL" id="QVQW01000067">
    <property type="protein sequence ID" value="RKU41822.1"/>
    <property type="molecule type" value="Genomic_DNA"/>
</dbReference>
<dbReference type="Pfam" id="PF00172">
    <property type="entry name" value="Zn_clus"/>
    <property type="match status" value="1"/>
</dbReference>
<dbReference type="InterPro" id="IPR001138">
    <property type="entry name" value="Zn2Cys6_DnaBD"/>
</dbReference>
<dbReference type="PROSITE" id="PS00463">
    <property type="entry name" value="ZN2_CY6_FUNGAL_1"/>
    <property type="match status" value="1"/>
</dbReference>
<reference evidence="9 10" key="1">
    <citation type="submission" date="2018-08" db="EMBL/GenBank/DDBJ databases">
        <title>Draft genome of the lignicolous fungus Coniochaeta pulveracea.</title>
        <authorList>
            <person name="Borstlap C.J."/>
            <person name="De Witt R.N."/>
            <person name="Botha A."/>
            <person name="Volschenk H."/>
        </authorList>
    </citation>
    <scope>NUCLEOTIDE SEQUENCE [LARGE SCALE GENOMIC DNA]</scope>
    <source>
        <strain evidence="9 10">CAB683</strain>
    </source>
</reference>
<gene>
    <name evidence="9" type="ORF">DL546_004109</name>
</gene>
<accession>A0A420Y1N5</accession>
<keyword evidence="10" id="KW-1185">Reference proteome</keyword>